<dbReference type="AlphaFoldDB" id="A0A6C0H6S3"/>
<dbReference type="Pfam" id="PF04777">
    <property type="entry name" value="Evr1_Alr"/>
    <property type="match status" value="1"/>
</dbReference>
<dbReference type="GO" id="GO:0016972">
    <property type="term" value="F:thiol oxidase activity"/>
    <property type="evidence" value="ECO:0007669"/>
    <property type="project" value="UniProtKB-EC"/>
</dbReference>
<protein>
    <recommendedName>
        <fullName evidence="2">thiol oxidase</fullName>
        <ecNumber evidence="2">1.8.3.2</ecNumber>
    </recommendedName>
</protein>
<proteinExistence type="predicted"/>
<comment type="cofactor">
    <cofactor evidence="1">
        <name>FAD</name>
        <dbReference type="ChEBI" id="CHEBI:57692"/>
    </cofactor>
</comment>
<sequence length="182" mass="21794">MIEFEQFLSTSGLSTKAWGPSGWYFLFSCVIGGYPPQIVTSNPEHLEIQQHFRNLFLSLGYTMPCIFCRQSYQQFYQQLPIDNFLSGRIELMHWLYQMRDLVNQKLIIQEQKCYNTEKKRLKQLFHNAKISKREYYWRIERAKKETLYTKPSPPFEHVLTKYEQFRAVCSKRAKTCSLPKPK</sequence>
<evidence type="ECO:0000259" key="7">
    <source>
        <dbReference type="PROSITE" id="PS51324"/>
    </source>
</evidence>
<dbReference type="Gene3D" id="1.20.120.310">
    <property type="entry name" value="ERV/ALR sulfhydryl oxidase domain"/>
    <property type="match status" value="1"/>
</dbReference>
<dbReference type="SUPFAM" id="SSF69000">
    <property type="entry name" value="FAD-dependent thiol oxidase"/>
    <property type="match status" value="1"/>
</dbReference>
<dbReference type="EMBL" id="MN739890">
    <property type="protein sequence ID" value="QHT76204.1"/>
    <property type="molecule type" value="Genomic_DNA"/>
</dbReference>
<accession>A0A6C0H6S3</accession>
<dbReference type="InterPro" id="IPR036774">
    <property type="entry name" value="ERV/ALR_sulphydryl_oxid_sf"/>
</dbReference>
<evidence type="ECO:0000256" key="6">
    <source>
        <dbReference type="ARBA" id="ARBA00023157"/>
    </source>
</evidence>
<reference evidence="8" key="1">
    <citation type="journal article" date="2020" name="Nature">
        <title>Giant virus diversity and host interactions through global metagenomics.</title>
        <authorList>
            <person name="Schulz F."/>
            <person name="Roux S."/>
            <person name="Paez-Espino D."/>
            <person name="Jungbluth S."/>
            <person name="Walsh D.A."/>
            <person name="Denef V.J."/>
            <person name="McMahon K.D."/>
            <person name="Konstantinidis K.T."/>
            <person name="Eloe-Fadrosh E.A."/>
            <person name="Kyrpides N.C."/>
            <person name="Woyke T."/>
        </authorList>
    </citation>
    <scope>NUCLEOTIDE SEQUENCE</scope>
    <source>
        <strain evidence="8">GVMAG-M-3300023179-73</strain>
    </source>
</reference>
<dbReference type="PROSITE" id="PS51324">
    <property type="entry name" value="ERV_ALR"/>
    <property type="match status" value="1"/>
</dbReference>
<feature type="domain" description="ERV/ALR sulfhydryl oxidase" evidence="7">
    <location>
        <begin position="11"/>
        <end position="125"/>
    </location>
</feature>
<evidence type="ECO:0000313" key="8">
    <source>
        <dbReference type="EMBL" id="QHT76204.1"/>
    </source>
</evidence>
<evidence type="ECO:0000256" key="3">
    <source>
        <dbReference type="ARBA" id="ARBA00022630"/>
    </source>
</evidence>
<organism evidence="8">
    <name type="scientific">viral metagenome</name>
    <dbReference type="NCBI Taxonomy" id="1070528"/>
    <lineage>
        <taxon>unclassified sequences</taxon>
        <taxon>metagenomes</taxon>
        <taxon>organismal metagenomes</taxon>
    </lineage>
</organism>
<keyword evidence="5" id="KW-0560">Oxidoreductase</keyword>
<evidence type="ECO:0000256" key="1">
    <source>
        <dbReference type="ARBA" id="ARBA00001974"/>
    </source>
</evidence>
<dbReference type="EC" id="1.8.3.2" evidence="2"/>
<name>A0A6C0H6S3_9ZZZZ</name>
<evidence type="ECO:0000256" key="4">
    <source>
        <dbReference type="ARBA" id="ARBA00022827"/>
    </source>
</evidence>
<keyword evidence="4" id="KW-0274">FAD</keyword>
<evidence type="ECO:0000256" key="5">
    <source>
        <dbReference type="ARBA" id="ARBA00023002"/>
    </source>
</evidence>
<keyword evidence="6" id="KW-1015">Disulfide bond</keyword>
<dbReference type="InterPro" id="IPR017905">
    <property type="entry name" value="ERV/ALR_sulphydryl_oxidase"/>
</dbReference>
<keyword evidence="3" id="KW-0285">Flavoprotein</keyword>
<evidence type="ECO:0000256" key="2">
    <source>
        <dbReference type="ARBA" id="ARBA00012512"/>
    </source>
</evidence>